<dbReference type="PANTHER" id="PTHR37422">
    <property type="entry name" value="TEICHURONIC ACID BIOSYNTHESIS PROTEIN TUAE"/>
    <property type="match status" value="1"/>
</dbReference>
<sequence>MTSVSHSESTPSAGRLLAILIACFYALFTLLPDSHSLMVKWSWVFIWQVGLLCPVILLLVIFAQTKRLKKLGLGLDWGMGLIIIGIIISSLFAEFSSQARWYGWVSFCFVAALYILKNWINSQKGWNKLLIFQGYLNLGFIVISLILWTTQTLLPELSRLNTFKRLGVNLTFDFSNIELRNWAPIGHQNYVAGYLLLALPLLVGLAIKYTGKQRIIWIIGIVLGLLDLYTTSSRGGWLGLFALFVVGFIILIWHKTTARLWLGIGGIGGLLLLLIIALVNNRIRTLWMAVFQGKGGGEFAYRLINTAIGWSMGSSHPLTGIGLGGVPLLYQKYRPIWAGRESELAYQLHSTPVQLWAEMGIFGIVPILLITILLSYYSWQWLSKNKDLETPKNTIFFWSIWGALFAYLVMSSTDYQLDNISISGTLVIYLAYLNFVLTDKQEHHFSFFKIPAYGVLYSSLGIVLVMIIWLIPIHRAWQLSSQSFTALNQQKLELFVKWLGRSHELVPWEPYYPYQLGWNLGNIGLQVPSPQQRQLLINDSVKWLEKGIKVSPYNEFGYTNLGWLKLQLQGNFLAATKAFSQSVKLVPAKRGIMYGLGLSLLAQNKPQLALDSFILECLRDPLFMTSPLWRSPNLQLIYPQVLQGMISRYTELLEKYSEAGEFNTLLHQSRGGIYWWEGNFKAAEKDLKNYGTILSKALLSLSQNQPIPDNIGQPASDVIEAWKNPSKRNDLLQKAWILGTQTEFSAELQQELIKTMEKSENFYEWVKDNAPMLKYRRERTGFGVVSRHLDGSIPSDFWLVVDNLPMNTWFSDMLPSPVQNPELDLVLQPFRDILLKQLESL</sequence>
<dbReference type="EMBL" id="BDQK01000005">
    <property type="protein sequence ID" value="GBF80047.1"/>
    <property type="molecule type" value="Genomic_DNA"/>
</dbReference>
<dbReference type="Pfam" id="PF04932">
    <property type="entry name" value="Wzy_C"/>
    <property type="match status" value="1"/>
</dbReference>
<evidence type="ECO:0000313" key="8">
    <source>
        <dbReference type="Proteomes" id="UP000287247"/>
    </source>
</evidence>
<keyword evidence="3 5" id="KW-1133">Transmembrane helix</keyword>
<dbReference type="PANTHER" id="PTHR37422:SF23">
    <property type="entry name" value="TEICHURONIC ACID BIOSYNTHESIS PROTEIN TUAE"/>
    <property type="match status" value="1"/>
</dbReference>
<feature type="transmembrane region" description="Helical" evidence="5">
    <location>
        <begin position="419"/>
        <end position="438"/>
    </location>
</feature>
<dbReference type="SUPFAM" id="SSF48452">
    <property type="entry name" value="TPR-like"/>
    <property type="match status" value="1"/>
</dbReference>
<dbReference type="Gene3D" id="1.25.40.10">
    <property type="entry name" value="Tetratricopeptide repeat domain"/>
    <property type="match status" value="1"/>
</dbReference>
<feature type="transmembrane region" description="Helical" evidence="5">
    <location>
        <begin position="236"/>
        <end position="253"/>
    </location>
</feature>
<feature type="domain" description="O-antigen ligase-related" evidence="6">
    <location>
        <begin position="220"/>
        <end position="366"/>
    </location>
</feature>
<feature type="transmembrane region" description="Helical" evidence="5">
    <location>
        <begin position="190"/>
        <end position="207"/>
    </location>
</feature>
<accession>A0A401IFH2</accession>
<proteinExistence type="predicted"/>
<keyword evidence="2 5" id="KW-0812">Transmembrane</keyword>
<comment type="caution">
    <text evidence="7">The sequence shown here is derived from an EMBL/GenBank/DDBJ whole genome shotgun (WGS) entry which is preliminary data.</text>
</comment>
<evidence type="ECO:0000256" key="4">
    <source>
        <dbReference type="ARBA" id="ARBA00023136"/>
    </source>
</evidence>
<evidence type="ECO:0000256" key="1">
    <source>
        <dbReference type="ARBA" id="ARBA00004141"/>
    </source>
</evidence>
<dbReference type="InterPro" id="IPR011990">
    <property type="entry name" value="TPR-like_helical_dom_sf"/>
</dbReference>
<evidence type="ECO:0000313" key="7">
    <source>
        <dbReference type="EMBL" id="GBF80047.1"/>
    </source>
</evidence>
<evidence type="ECO:0000259" key="6">
    <source>
        <dbReference type="Pfam" id="PF04932"/>
    </source>
</evidence>
<feature type="transmembrane region" description="Helical" evidence="5">
    <location>
        <begin position="129"/>
        <end position="148"/>
    </location>
</feature>
<feature type="transmembrane region" description="Helical" evidence="5">
    <location>
        <begin position="395"/>
        <end position="413"/>
    </location>
</feature>
<organism evidence="7 8">
    <name type="scientific">Aphanothece sacrum FPU1</name>
    <dbReference type="NCBI Taxonomy" id="1920663"/>
    <lineage>
        <taxon>Bacteria</taxon>
        <taxon>Bacillati</taxon>
        <taxon>Cyanobacteriota</taxon>
        <taxon>Cyanophyceae</taxon>
        <taxon>Oscillatoriophycideae</taxon>
        <taxon>Chroococcales</taxon>
        <taxon>Aphanothecaceae</taxon>
        <taxon>Aphanothece</taxon>
    </lineage>
</organism>
<dbReference type="InterPro" id="IPR007016">
    <property type="entry name" value="O-antigen_ligase-rel_domated"/>
</dbReference>
<evidence type="ECO:0000256" key="2">
    <source>
        <dbReference type="ARBA" id="ARBA00022692"/>
    </source>
</evidence>
<dbReference type="InterPro" id="IPR051533">
    <property type="entry name" value="WaaL-like"/>
</dbReference>
<feature type="transmembrane region" description="Helical" evidence="5">
    <location>
        <begin position="260"/>
        <end position="279"/>
    </location>
</feature>
<feature type="transmembrane region" description="Helical" evidence="5">
    <location>
        <begin position="75"/>
        <end position="93"/>
    </location>
</feature>
<keyword evidence="4 5" id="KW-0472">Membrane</keyword>
<dbReference type="Proteomes" id="UP000287247">
    <property type="component" value="Unassembled WGS sequence"/>
</dbReference>
<evidence type="ECO:0000256" key="5">
    <source>
        <dbReference type="SAM" id="Phobius"/>
    </source>
</evidence>
<comment type="subcellular location">
    <subcellularLocation>
        <location evidence="1">Membrane</location>
        <topology evidence="1">Multi-pass membrane protein</topology>
    </subcellularLocation>
</comment>
<name>A0A401IFH2_APHSA</name>
<reference evidence="8" key="1">
    <citation type="submission" date="2017-05" db="EMBL/GenBank/DDBJ databases">
        <title>Physiological properties and genetic analysis related to exopolysaccharide production of fresh-water unicellular cyanobacterium Aphanothece sacrum, Suizenji Nori, that has been cultured as a food source in Japan.</title>
        <authorList>
            <person name="Kanesaki Y."/>
            <person name="Yoshikawa S."/>
            <person name="Ohki K."/>
        </authorList>
    </citation>
    <scope>NUCLEOTIDE SEQUENCE [LARGE SCALE GENOMIC DNA]</scope>
    <source>
        <strain evidence="8">FPU1</strain>
    </source>
</reference>
<feature type="transmembrane region" description="Helical" evidence="5">
    <location>
        <begin position="355"/>
        <end position="374"/>
    </location>
</feature>
<evidence type="ECO:0000256" key="3">
    <source>
        <dbReference type="ARBA" id="ARBA00022989"/>
    </source>
</evidence>
<dbReference type="RefSeq" id="WP_124973489.1">
    <property type="nucleotide sequence ID" value="NZ_BDQK01000005.1"/>
</dbReference>
<feature type="transmembrane region" description="Helical" evidence="5">
    <location>
        <begin position="450"/>
        <end position="471"/>
    </location>
</feature>
<keyword evidence="8" id="KW-1185">Reference proteome</keyword>
<gene>
    <name evidence="7" type="ORF">AsFPU1_1448</name>
</gene>
<dbReference type="AlphaFoldDB" id="A0A401IFH2"/>
<dbReference type="OrthoDB" id="416659at2"/>
<feature type="transmembrane region" description="Helical" evidence="5">
    <location>
        <begin position="214"/>
        <end position="230"/>
    </location>
</feature>
<feature type="transmembrane region" description="Helical" evidence="5">
    <location>
        <begin position="43"/>
        <end position="63"/>
    </location>
</feature>
<protein>
    <submittedName>
        <fullName evidence="7">O-antigen polymerase</fullName>
    </submittedName>
</protein>
<feature type="transmembrane region" description="Helical" evidence="5">
    <location>
        <begin position="99"/>
        <end position="117"/>
    </location>
</feature>
<feature type="transmembrane region" description="Helical" evidence="5">
    <location>
        <begin position="12"/>
        <end position="31"/>
    </location>
</feature>
<dbReference type="GO" id="GO:0016020">
    <property type="term" value="C:membrane"/>
    <property type="evidence" value="ECO:0007669"/>
    <property type="project" value="UniProtKB-SubCell"/>
</dbReference>